<organism evidence="2 3">
    <name type="scientific">Nocardiopsis suaedae</name>
    <dbReference type="NCBI Taxonomy" id="3018444"/>
    <lineage>
        <taxon>Bacteria</taxon>
        <taxon>Bacillati</taxon>
        <taxon>Actinomycetota</taxon>
        <taxon>Actinomycetes</taxon>
        <taxon>Streptosporangiales</taxon>
        <taxon>Nocardiopsidaceae</taxon>
        <taxon>Nocardiopsis</taxon>
    </lineage>
</organism>
<keyword evidence="3" id="KW-1185">Reference proteome</keyword>
<dbReference type="SUPFAM" id="SSF55811">
    <property type="entry name" value="Nudix"/>
    <property type="match status" value="1"/>
</dbReference>
<comment type="caution">
    <text evidence="2">The sequence shown here is derived from an EMBL/GenBank/DDBJ whole genome shotgun (WGS) entry which is preliminary data.</text>
</comment>
<evidence type="ECO:0000313" key="2">
    <source>
        <dbReference type="EMBL" id="MDA2804567.1"/>
    </source>
</evidence>
<protein>
    <submittedName>
        <fullName evidence="2">NUDIX domain-containing protein</fullName>
    </submittedName>
</protein>
<proteinExistence type="predicted"/>
<dbReference type="Proteomes" id="UP001165685">
    <property type="component" value="Unassembled WGS sequence"/>
</dbReference>
<evidence type="ECO:0000256" key="1">
    <source>
        <dbReference type="SAM" id="MobiDB-lite"/>
    </source>
</evidence>
<name>A0ABT4TKC1_9ACTN</name>
<evidence type="ECO:0000313" key="3">
    <source>
        <dbReference type="Proteomes" id="UP001165685"/>
    </source>
</evidence>
<dbReference type="EMBL" id="JAQFWP010000012">
    <property type="protein sequence ID" value="MDA2804567.1"/>
    <property type="molecule type" value="Genomic_DNA"/>
</dbReference>
<accession>A0ABT4TKC1</accession>
<dbReference type="RefSeq" id="WP_270677130.1">
    <property type="nucleotide sequence ID" value="NZ_JAQFWP010000012.1"/>
</dbReference>
<feature type="region of interest" description="Disordered" evidence="1">
    <location>
        <begin position="176"/>
        <end position="199"/>
    </location>
</feature>
<gene>
    <name evidence="2" type="ORF">O4U47_08590</name>
</gene>
<dbReference type="Gene3D" id="3.90.79.10">
    <property type="entry name" value="Nucleoside Triphosphate Pyrophosphohydrolase"/>
    <property type="match status" value="1"/>
</dbReference>
<dbReference type="InterPro" id="IPR015797">
    <property type="entry name" value="NUDIX_hydrolase-like_dom_sf"/>
</dbReference>
<sequence>MPSLCCGTSVGGRVRRTAANGDEEYAILYRAWWPIGGACIAGHGKDKRQASFETAMREEADEELGLKVLEATEVLTVHLPNLCSAPPADAFASPGHLWTVFDLEVAPDARLLPDPEETRGAEWVTGDRLREMAAATIAFARSGRPAAEQPADSLEAVWVELCHRLGDITVSDADRSSVRGLYSSPPPEYYRGGRPGAGR</sequence>
<reference evidence="2" key="1">
    <citation type="submission" date="2023-01" db="EMBL/GenBank/DDBJ databases">
        <title>Draft genome sequence of Nocardiopsis sp. LSu2-4 isolated from halophytes.</title>
        <authorList>
            <person name="Duangmal K."/>
            <person name="Chantavorakit T."/>
        </authorList>
    </citation>
    <scope>NUCLEOTIDE SEQUENCE</scope>
    <source>
        <strain evidence="2">LSu2-4</strain>
    </source>
</reference>